<name>A0A1F5ZUG9_9BACT</name>
<organism evidence="2 3">
    <name type="scientific">Candidatus Gottesmanbacteria bacterium RIFCSPHIGHO2_02_FULL_39_11</name>
    <dbReference type="NCBI Taxonomy" id="1798382"/>
    <lineage>
        <taxon>Bacteria</taxon>
        <taxon>Candidatus Gottesmaniibacteriota</taxon>
    </lineage>
</organism>
<comment type="caution">
    <text evidence="2">The sequence shown here is derived from an EMBL/GenBank/DDBJ whole genome shotgun (WGS) entry which is preliminary data.</text>
</comment>
<feature type="transmembrane region" description="Helical" evidence="1">
    <location>
        <begin position="96"/>
        <end position="116"/>
    </location>
</feature>
<keyword evidence="1" id="KW-1133">Transmembrane helix</keyword>
<dbReference type="InterPro" id="IPR018650">
    <property type="entry name" value="STSV1_Orf64"/>
</dbReference>
<reference evidence="2 3" key="1">
    <citation type="journal article" date="2016" name="Nat. Commun.">
        <title>Thousands of microbial genomes shed light on interconnected biogeochemical processes in an aquifer system.</title>
        <authorList>
            <person name="Anantharaman K."/>
            <person name="Brown C.T."/>
            <person name="Hug L.A."/>
            <person name="Sharon I."/>
            <person name="Castelle C.J."/>
            <person name="Probst A.J."/>
            <person name="Thomas B.C."/>
            <person name="Singh A."/>
            <person name="Wilkins M.J."/>
            <person name="Karaoz U."/>
            <person name="Brodie E.L."/>
            <person name="Williams K.H."/>
            <person name="Hubbard S.S."/>
            <person name="Banfield J.F."/>
        </authorList>
    </citation>
    <scope>NUCLEOTIDE SEQUENCE [LARGE SCALE GENOMIC DNA]</scope>
</reference>
<feature type="transmembrane region" description="Helical" evidence="1">
    <location>
        <begin position="12"/>
        <end position="34"/>
    </location>
</feature>
<dbReference type="Proteomes" id="UP000176923">
    <property type="component" value="Unassembled WGS sequence"/>
</dbReference>
<keyword evidence="1" id="KW-0472">Membrane</keyword>
<dbReference type="STRING" id="1798382.A3D77_01680"/>
<sequence length="468" mass="54457">MEKRKIDRIEFLLIILFVFLYSLAASLVSLNRYWQYNAFWYDFGILDTTIWKLSRFQFPFISQLNPPFGKIVWADHFNPSVIFLSPLYWFTKKPEIILISQSLFVGLSACVAYLMAQKFIKNRIVRISLIVSFLGYVGLQNALYTDVHNIVFSLFPLMLTLWAMYQKKWKLYWIFLIITTGFQENMAVLAIMLGLFLLLKKEKEVKVGLLTILFGFIYVLLATKILIPFLGGNYVYQPAVPHVWYEWITRFFYPTGIKFRSIILTFATFGFLPIASFASFPLIIEHYLERFVLNTAATRWDLGFHYNALLSPIMFLSSLELIIRIQKSTVLKKFLSFWALGTICIVVFLHRFYLHGPLMLATHPVFYQETQDAKFLDRFISQIPRSGLLMTQNNIAAHFTHGNTILLNKNYEIIKPDAIAVDLRDGQNANNFFPLSFSETNFLVASVSADLNYEKKSVTDSEIIFIRK</sequence>
<feature type="transmembrane region" description="Helical" evidence="1">
    <location>
        <begin position="304"/>
        <end position="323"/>
    </location>
</feature>
<dbReference type="Pfam" id="PF09852">
    <property type="entry name" value="DUF2079"/>
    <property type="match status" value="1"/>
</dbReference>
<feature type="transmembrane region" description="Helical" evidence="1">
    <location>
        <begin position="262"/>
        <end position="284"/>
    </location>
</feature>
<evidence type="ECO:0000313" key="2">
    <source>
        <dbReference type="EMBL" id="OGG15717.1"/>
    </source>
</evidence>
<accession>A0A1F5ZUG9</accession>
<dbReference type="EMBL" id="MFJL01000019">
    <property type="protein sequence ID" value="OGG15717.1"/>
    <property type="molecule type" value="Genomic_DNA"/>
</dbReference>
<feature type="transmembrane region" description="Helical" evidence="1">
    <location>
        <begin position="335"/>
        <end position="354"/>
    </location>
</feature>
<feature type="transmembrane region" description="Helical" evidence="1">
    <location>
        <begin position="147"/>
        <end position="165"/>
    </location>
</feature>
<keyword evidence="1" id="KW-0812">Transmembrane</keyword>
<proteinExistence type="predicted"/>
<evidence type="ECO:0000313" key="3">
    <source>
        <dbReference type="Proteomes" id="UP000176923"/>
    </source>
</evidence>
<feature type="transmembrane region" description="Helical" evidence="1">
    <location>
        <begin position="205"/>
        <end position="227"/>
    </location>
</feature>
<evidence type="ECO:0008006" key="4">
    <source>
        <dbReference type="Google" id="ProtNLM"/>
    </source>
</evidence>
<evidence type="ECO:0000256" key="1">
    <source>
        <dbReference type="SAM" id="Phobius"/>
    </source>
</evidence>
<dbReference type="AlphaFoldDB" id="A0A1F5ZUG9"/>
<protein>
    <recommendedName>
        <fullName evidence="4">Glycosyltransferase RgtA/B/C/D-like domain-containing protein</fullName>
    </recommendedName>
</protein>
<gene>
    <name evidence="2" type="ORF">A3D77_01680</name>
</gene>
<feature type="transmembrane region" description="Helical" evidence="1">
    <location>
        <begin position="172"/>
        <end position="199"/>
    </location>
</feature>
<feature type="transmembrane region" description="Helical" evidence="1">
    <location>
        <begin position="123"/>
        <end position="141"/>
    </location>
</feature>